<dbReference type="PANTHER" id="PTHR13561">
    <property type="entry name" value="DNA REPLICATION REGULATOR DPB11-RELATED"/>
    <property type="match status" value="1"/>
</dbReference>
<reference evidence="4" key="1">
    <citation type="submission" date="2024-01" db="EMBL/GenBank/DDBJ databases">
        <authorList>
            <person name="Webb A."/>
        </authorList>
    </citation>
    <scope>NUCLEOTIDE SEQUENCE</scope>
    <source>
        <strain evidence="4">Pm1</strain>
    </source>
</reference>
<dbReference type="PROSITE" id="PS50172">
    <property type="entry name" value="BRCT"/>
    <property type="match status" value="4"/>
</dbReference>
<accession>A0AAV1TVV9</accession>
<dbReference type="Gene3D" id="3.40.50.10190">
    <property type="entry name" value="BRCT domain"/>
    <property type="match status" value="4"/>
</dbReference>
<feature type="chain" id="PRO_5043527819" description="BRCT domain-containing protein" evidence="2">
    <location>
        <begin position="21"/>
        <end position="691"/>
    </location>
</feature>
<feature type="domain" description="BRCT" evidence="3">
    <location>
        <begin position="4"/>
        <end position="93"/>
    </location>
</feature>
<evidence type="ECO:0000313" key="5">
    <source>
        <dbReference type="Proteomes" id="UP001162060"/>
    </source>
</evidence>
<dbReference type="InterPro" id="IPR001357">
    <property type="entry name" value="BRCT_dom"/>
</dbReference>
<protein>
    <recommendedName>
        <fullName evidence="3">BRCT domain-containing protein</fullName>
    </recommendedName>
</protein>
<dbReference type="GO" id="GO:0006270">
    <property type="term" value="P:DNA replication initiation"/>
    <property type="evidence" value="ECO:0007669"/>
    <property type="project" value="TreeGrafter"/>
</dbReference>
<dbReference type="CDD" id="cd17731">
    <property type="entry name" value="BRCT_TopBP1_rpt2_like"/>
    <property type="match status" value="1"/>
</dbReference>
<feature type="signal peptide" evidence="2">
    <location>
        <begin position="1"/>
        <end position="20"/>
    </location>
</feature>
<name>A0AAV1TVV9_9STRA</name>
<feature type="domain" description="BRCT" evidence="3">
    <location>
        <begin position="568"/>
        <end position="655"/>
    </location>
</feature>
<dbReference type="CDD" id="cd00027">
    <property type="entry name" value="BRCT"/>
    <property type="match status" value="1"/>
</dbReference>
<keyword evidence="1" id="KW-0677">Repeat</keyword>
<dbReference type="AlphaFoldDB" id="A0AAV1TVV9"/>
<dbReference type="GO" id="GO:0007095">
    <property type="term" value="P:mitotic G2 DNA damage checkpoint signaling"/>
    <property type="evidence" value="ECO:0007669"/>
    <property type="project" value="TreeGrafter"/>
</dbReference>
<dbReference type="GO" id="GO:0033314">
    <property type="term" value="P:mitotic DNA replication checkpoint signaling"/>
    <property type="evidence" value="ECO:0007669"/>
    <property type="project" value="TreeGrafter"/>
</dbReference>
<evidence type="ECO:0000256" key="1">
    <source>
        <dbReference type="ARBA" id="ARBA00022737"/>
    </source>
</evidence>
<evidence type="ECO:0000259" key="3">
    <source>
        <dbReference type="PROSITE" id="PS50172"/>
    </source>
</evidence>
<dbReference type="InterPro" id="IPR059215">
    <property type="entry name" value="BRCT2_TopBP1-like"/>
</dbReference>
<feature type="domain" description="BRCT" evidence="3">
    <location>
        <begin position="236"/>
        <end position="335"/>
    </location>
</feature>
<organism evidence="4 5">
    <name type="scientific">Peronospora matthiolae</name>
    <dbReference type="NCBI Taxonomy" id="2874970"/>
    <lineage>
        <taxon>Eukaryota</taxon>
        <taxon>Sar</taxon>
        <taxon>Stramenopiles</taxon>
        <taxon>Oomycota</taxon>
        <taxon>Peronosporomycetes</taxon>
        <taxon>Peronosporales</taxon>
        <taxon>Peronosporaceae</taxon>
        <taxon>Peronospora</taxon>
    </lineage>
</organism>
<dbReference type="EMBL" id="CAKLBY020000086">
    <property type="protein sequence ID" value="CAK7925213.1"/>
    <property type="molecule type" value="Genomic_DNA"/>
</dbReference>
<sequence>MGKHHLQLFAGLSLCSTGLELTIKDQVRKMVVACGGCFGDDLNVELTTHVIATAAGSLKYRVAVAHELPVASPRWVFESFRAQKLLDVKEFPLKVLEGMGVCASGLTVEEKETVEHLAATLGAHYGGRLELGLTSVLVAKHPEGAKYEAAVDNDIPVVHLGWLYACLERQMLVEEDEFALLPEAADPDLQVACDSVGQRKLAQELVTALPEYMRRYRRREKGSSDDATDNDEDDEPWMDLFDCCVVHLLGFPPQMSTLLQQLIRAGMGTIYHTMGTHHMTHVIVSASLSDKQTLDTIRTRASTGTTRSQVHVASASWVLDCVKCLDLQPEELYPVEFDLNIPEQVSATTVPAVRDSNTLLDHDQAHAGAIKDVSLTSITVPEEVLQREDGNSTMAKDSNATKACSKTKQDGIFAGYSFLLLCRDPEDKHMIAPMLANIRGERGGGEAIAIAAIDFSHVDPAQLLFVSHAVVCTGVMLDEQESLAIQDRIHESQRHFNTRDAFDEDNVRDVADRPLKRMRHNASKPRQRLLQFVSDLWVNCSLAARTKLSFSSHELFGTSANYPRALFPHPVPLPGFEDVVASTSVYRDVEQLVVVELLRIAGARVTSTLSKRNTHLVCRMPFGMKYDKAIKRGLHVVRARWVVDSLVAGKRLREDVSDFCVIDDDGETSSFTHIASSDTADLACASSPSAK</sequence>
<evidence type="ECO:0000313" key="4">
    <source>
        <dbReference type="EMBL" id="CAK7925213.1"/>
    </source>
</evidence>
<comment type="caution">
    <text evidence="4">The sequence shown here is derived from an EMBL/GenBank/DDBJ whole genome shotgun (WGS) entry which is preliminary data.</text>
</comment>
<keyword evidence="2" id="KW-0732">Signal</keyword>
<dbReference type="SUPFAM" id="SSF52113">
    <property type="entry name" value="BRCT domain"/>
    <property type="match status" value="4"/>
</dbReference>
<dbReference type="SMART" id="SM00292">
    <property type="entry name" value="BRCT"/>
    <property type="match status" value="4"/>
</dbReference>
<dbReference type="PANTHER" id="PTHR13561:SF20">
    <property type="entry name" value="DNA TOPOISOMERASE 2-BINDING PROTEIN 1"/>
    <property type="match status" value="1"/>
</dbReference>
<dbReference type="Proteomes" id="UP001162060">
    <property type="component" value="Unassembled WGS sequence"/>
</dbReference>
<feature type="domain" description="BRCT" evidence="3">
    <location>
        <begin position="91"/>
        <end position="180"/>
    </location>
</feature>
<dbReference type="InterPro" id="IPR036420">
    <property type="entry name" value="BRCT_dom_sf"/>
</dbReference>
<gene>
    <name evidence="4" type="ORF">PM001_LOCUS10363</name>
</gene>
<dbReference type="Pfam" id="PF12738">
    <property type="entry name" value="PTCB-BRCT"/>
    <property type="match status" value="3"/>
</dbReference>
<evidence type="ECO:0000256" key="2">
    <source>
        <dbReference type="SAM" id="SignalP"/>
    </source>
</evidence>
<proteinExistence type="predicted"/>